<evidence type="ECO:0000256" key="5">
    <source>
        <dbReference type="ARBA" id="ARBA00022490"/>
    </source>
</evidence>
<dbReference type="InterPro" id="IPR029026">
    <property type="entry name" value="tRNA_m1G_MTases_N"/>
</dbReference>
<dbReference type="EC" id="2.1.1.193" evidence="3 12"/>
<keyword evidence="16" id="KW-1185">Reference proteome</keyword>
<accession>A0A0W0Y964</accession>
<dbReference type="InterPro" id="IPR046887">
    <property type="entry name" value="RsmE_PUA-like"/>
</dbReference>
<protein>
    <recommendedName>
        <fullName evidence="4 12">Ribosomal RNA small subunit methyltransferase E</fullName>
        <ecNumber evidence="3 12">2.1.1.193</ecNumber>
    </recommendedName>
</protein>
<dbReference type="PATRIC" id="fig|45074.5.peg.4198"/>
<dbReference type="GO" id="GO:0070475">
    <property type="term" value="P:rRNA base methylation"/>
    <property type="evidence" value="ECO:0007669"/>
    <property type="project" value="TreeGrafter"/>
</dbReference>
<comment type="function">
    <text evidence="10 12">Specifically methylates the N3 position of the uracil ring of uridine 1498 (m3U1498) in 16S rRNA. Acts on the fully assembled 30S ribosomal subunit.</text>
</comment>
<evidence type="ECO:0000256" key="9">
    <source>
        <dbReference type="ARBA" id="ARBA00022691"/>
    </source>
</evidence>
<evidence type="ECO:0000256" key="6">
    <source>
        <dbReference type="ARBA" id="ARBA00022552"/>
    </source>
</evidence>
<dbReference type="EMBL" id="LNYU01000091">
    <property type="protein sequence ID" value="KTD53499.1"/>
    <property type="molecule type" value="Genomic_DNA"/>
</dbReference>
<evidence type="ECO:0000256" key="11">
    <source>
        <dbReference type="ARBA" id="ARBA00047944"/>
    </source>
</evidence>
<dbReference type="PANTHER" id="PTHR30027:SF3">
    <property type="entry name" value="16S RRNA (URACIL(1498)-N(3))-METHYLTRANSFERASE"/>
    <property type="match status" value="1"/>
</dbReference>
<evidence type="ECO:0000313" key="15">
    <source>
        <dbReference type="EMBL" id="KTD53499.1"/>
    </source>
</evidence>
<evidence type="ECO:0000256" key="7">
    <source>
        <dbReference type="ARBA" id="ARBA00022603"/>
    </source>
</evidence>
<evidence type="ECO:0000256" key="8">
    <source>
        <dbReference type="ARBA" id="ARBA00022679"/>
    </source>
</evidence>
<dbReference type="InterPro" id="IPR015947">
    <property type="entry name" value="PUA-like_sf"/>
</dbReference>
<evidence type="ECO:0000256" key="12">
    <source>
        <dbReference type="PIRNR" id="PIRNR015601"/>
    </source>
</evidence>
<reference evidence="15 16" key="1">
    <citation type="submission" date="2015-11" db="EMBL/GenBank/DDBJ databases">
        <title>Genomic analysis of 38 Legionella species identifies large and diverse effector repertoires.</title>
        <authorList>
            <person name="Burstein D."/>
            <person name="Amaro F."/>
            <person name="Zusman T."/>
            <person name="Lifshitz Z."/>
            <person name="Cohen O."/>
            <person name="Gilbert J.A."/>
            <person name="Pupko T."/>
            <person name="Shuman H.A."/>
            <person name="Segal G."/>
        </authorList>
    </citation>
    <scope>NUCLEOTIDE SEQUENCE [LARGE SCALE GENOMIC DNA]</scope>
    <source>
        <strain evidence="15 16">SC-63-C7</strain>
    </source>
</reference>
<comment type="similarity">
    <text evidence="2 12">Belongs to the RNA methyltransferase RsmE family.</text>
</comment>
<proteinExistence type="inferred from homology"/>
<keyword evidence="7 12" id="KW-0489">Methyltransferase</keyword>
<organism evidence="15 16">
    <name type="scientific">Legionella santicrucis</name>
    <dbReference type="NCBI Taxonomy" id="45074"/>
    <lineage>
        <taxon>Bacteria</taxon>
        <taxon>Pseudomonadati</taxon>
        <taxon>Pseudomonadota</taxon>
        <taxon>Gammaproteobacteria</taxon>
        <taxon>Legionellales</taxon>
        <taxon>Legionellaceae</taxon>
        <taxon>Legionella</taxon>
    </lineage>
</organism>
<keyword evidence="6 12" id="KW-0698">rRNA processing</keyword>
<feature type="domain" description="Ribosomal RNA small subunit methyltransferase E methyltransferase" evidence="13">
    <location>
        <begin position="74"/>
        <end position="236"/>
    </location>
</feature>
<dbReference type="SUPFAM" id="SSF75217">
    <property type="entry name" value="alpha/beta knot"/>
    <property type="match status" value="1"/>
</dbReference>
<dbReference type="Gene3D" id="2.40.240.20">
    <property type="entry name" value="Hypothetical PUA domain-like, domain 1"/>
    <property type="match status" value="1"/>
</dbReference>
<dbReference type="STRING" id="45074.Lsan_3909"/>
<evidence type="ECO:0000259" key="14">
    <source>
        <dbReference type="Pfam" id="PF20260"/>
    </source>
</evidence>
<dbReference type="Pfam" id="PF20260">
    <property type="entry name" value="PUA_4"/>
    <property type="match status" value="1"/>
</dbReference>
<comment type="subcellular location">
    <subcellularLocation>
        <location evidence="1 12">Cytoplasm</location>
    </subcellularLocation>
</comment>
<keyword evidence="9 12" id="KW-0949">S-adenosyl-L-methionine</keyword>
<dbReference type="GO" id="GO:0005737">
    <property type="term" value="C:cytoplasm"/>
    <property type="evidence" value="ECO:0007669"/>
    <property type="project" value="UniProtKB-SubCell"/>
</dbReference>
<evidence type="ECO:0000256" key="10">
    <source>
        <dbReference type="ARBA" id="ARBA00025699"/>
    </source>
</evidence>
<dbReference type="PANTHER" id="PTHR30027">
    <property type="entry name" value="RIBOSOMAL RNA SMALL SUBUNIT METHYLTRANSFERASE E"/>
    <property type="match status" value="1"/>
</dbReference>
<dbReference type="InterPro" id="IPR029028">
    <property type="entry name" value="Alpha/beta_knot_MTases"/>
</dbReference>
<evidence type="ECO:0000313" key="16">
    <source>
        <dbReference type="Proteomes" id="UP000054703"/>
    </source>
</evidence>
<evidence type="ECO:0000256" key="3">
    <source>
        <dbReference type="ARBA" id="ARBA00012328"/>
    </source>
</evidence>
<evidence type="ECO:0000256" key="1">
    <source>
        <dbReference type="ARBA" id="ARBA00004496"/>
    </source>
</evidence>
<comment type="catalytic activity">
    <reaction evidence="11 12">
        <text>uridine(1498) in 16S rRNA + S-adenosyl-L-methionine = N(3)-methyluridine(1498) in 16S rRNA + S-adenosyl-L-homocysteine + H(+)</text>
        <dbReference type="Rhea" id="RHEA:42920"/>
        <dbReference type="Rhea" id="RHEA-COMP:10283"/>
        <dbReference type="Rhea" id="RHEA-COMP:10284"/>
        <dbReference type="ChEBI" id="CHEBI:15378"/>
        <dbReference type="ChEBI" id="CHEBI:57856"/>
        <dbReference type="ChEBI" id="CHEBI:59789"/>
        <dbReference type="ChEBI" id="CHEBI:65315"/>
        <dbReference type="ChEBI" id="CHEBI:74502"/>
        <dbReference type="EC" id="2.1.1.193"/>
    </reaction>
</comment>
<dbReference type="CDD" id="cd18084">
    <property type="entry name" value="RsmE-like"/>
    <property type="match status" value="1"/>
</dbReference>
<dbReference type="Pfam" id="PF04452">
    <property type="entry name" value="Methyltrans_RNA"/>
    <property type="match status" value="1"/>
</dbReference>
<dbReference type="Gene3D" id="3.40.1280.10">
    <property type="match status" value="1"/>
</dbReference>
<dbReference type="InterPro" id="IPR046886">
    <property type="entry name" value="RsmE_MTase_dom"/>
</dbReference>
<comment type="caution">
    <text evidence="15">The sequence shown here is derived from an EMBL/GenBank/DDBJ whole genome shotgun (WGS) entry which is preliminary data.</text>
</comment>
<dbReference type="PIRSF" id="PIRSF015601">
    <property type="entry name" value="MTase_slr0722"/>
    <property type="match status" value="1"/>
</dbReference>
<keyword evidence="5 12" id="KW-0963">Cytoplasm</keyword>
<name>A0A0W0Y964_9GAMM</name>
<keyword evidence="8 12" id="KW-0808">Transferase</keyword>
<dbReference type="OrthoDB" id="9815641at2"/>
<dbReference type="NCBIfam" id="NF008692">
    <property type="entry name" value="PRK11713.1-5"/>
    <property type="match status" value="1"/>
</dbReference>
<dbReference type="AlphaFoldDB" id="A0A0W0Y964"/>
<dbReference type="Proteomes" id="UP000054703">
    <property type="component" value="Unassembled WGS sequence"/>
</dbReference>
<dbReference type="InterPro" id="IPR006700">
    <property type="entry name" value="RsmE"/>
</dbReference>
<gene>
    <name evidence="15" type="primary">rsmE</name>
    <name evidence="15" type="ORF">Lsan_3909</name>
</gene>
<evidence type="ECO:0000256" key="2">
    <source>
        <dbReference type="ARBA" id="ARBA00005528"/>
    </source>
</evidence>
<sequence>MRAVRIYQPGNYDTGQLLELSPEASQHVGVVLRMQAGEQLTLFCGDNREFDAIIETVKKKQVIVAVGSVKEASKESPLTIHLAQAISKGERMEWVMQKAVELGVTSITPIITERCVVKLDQERMAKKIHQWQAIVIAACEQSGRNSVPTVHLPITLNRYMEEVRAKLKFILHPGGNKTWRDYTFKVADIVLLIGPEGGLSEQEVHYTSKYGFQPLSLGPRILRTETAAITALSVLQALGGDL</sequence>
<dbReference type="RefSeq" id="WP_058515790.1">
    <property type="nucleotide sequence ID" value="NZ_CAAAIH010000006.1"/>
</dbReference>
<evidence type="ECO:0000259" key="13">
    <source>
        <dbReference type="Pfam" id="PF04452"/>
    </source>
</evidence>
<dbReference type="NCBIfam" id="TIGR00046">
    <property type="entry name" value="RsmE family RNA methyltransferase"/>
    <property type="match status" value="1"/>
</dbReference>
<feature type="domain" description="Ribosomal RNA small subunit methyltransferase E PUA-like" evidence="14">
    <location>
        <begin position="23"/>
        <end position="65"/>
    </location>
</feature>
<evidence type="ECO:0000256" key="4">
    <source>
        <dbReference type="ARBA" id="ARBA00013673"/>
    </source>
</evidence>
<dbReference type="SUPFAM" id="SSF88697">
    <property type="entry name" value="PUA domain-like"/>
    <property type="match status" value="1"/>
</dbReference>
<dbReference type="GO" id="GO:0070042">
    <property type="term" value="F:rRNA (uridine-N3-)-methyltransferase activity"/>
    <property type="evidence" value="ECO:0007669"/>
    <property type="project" value="TreeGrafter"/>
</dbReference>